<name>A0A327NCG1_PSEFL</name>
<keyword evidence="4 6" id="KW-1133">Transmembrane helix</keyword>
<evidence type="ECO:0000256" key="5">
    <source>
        <dbReference type="ARBA" id="ARBA00023136"/>
    </source>
</evidence>
<dbReference type="Pfam" id="PF01943">
    <property type="entry name" value="Polysacc_synt"/>
    <property type="match status" value="1"/>
</dbReference>
<evidence type="ECO:0000256" key="6">
    <source>
        <dbReference type="SAM" id="Phobius"/>
    </source>
</evidence>
<feature type="transmembrane region" description="Helical" evidence="6">
    <location>
        <begin position="409"/>
        <end position="431"/>
    </location>
</feature>
<keyword evidence="2" id="KW-1003">Cell membrane</keyword>
<gene>
    <name evidence="7" type="ORF">DOZ80_08500</name>
</gene>
<dbReference type="EMBL" id="QLIN01000002">
    <property type="protein sequence ID" value="RAI71864.1"/>
    <property type="molecule type" value="Genomic_DNA"/>
</dbReference>
<dbReference type="GO" id="GO:0005886">
    <property type="term" value="C:plasma membrane"/>
    <property type="evidence" value="ECO:0007669"/>
    <property type="project" value="UniProtKB-SubCell"/>
</dbReference>
<feature type="transmembrane region" description="Helical" evidence="6">
    <location>
        <begin position="385"/>
        <end position="403"/>
    </location>
</feature>
<proteinExistence type="predicted"/>
<dbReference type="CDD" id="cd13125">
    <property type="entry name" value="MATE_like_10"/>
    <property type="match status" value="1"/>
</dbReference>
<accession>A0A327NCG1</accession>
<dbReference type="GO" id="GO:0009246">
    <property type="term" value="P:enterobacterial common antigen biosynthetic process"/>
    <property type="evidence" value="ECO:0007669"/>
    <property type="project" value="InterPro"/>
</dbReference>
<dbReference type="InterPro" id="IPR050833">
    <property type="entry name" value="Poly_Biosynth_Transport"/>
</dbReference>
<dbReference type="Proteomes" id="UP000249493">
    <property type="component" value="Unassembled WGS sequence"/>
</dbReference>
<keyword evidence="3 6" id="KW-0812">Transmembrane</keyword>
<dbReference type="InterPro" id="IPR002797">
    <property type="entry name" value="Polysacc_synth"/>
</dbReference>
<comment type="subcellular location">
    <subcellularLocation>
        <location evidence="1">Cell membrane</location>
        <topology evidence="1">Multi-pass membrane protein</topology>
    </subcellularLocation>
</comment>
<evidence type="ECO:0000256" key="4">
    <source>
        <dbReference type="ARBA" id="ARBA00022989"/>
    </source>
</evidence>
<feature type="transmembrane region" description="Helical" evidence="6">
    <location>
        <begin position="309"/>
        <end position="331"/>
    </location>
</feature>
<evidence type="ECO:0000256" key="1">
    <source>
        <dbReference type="ARBA" id="ARBA00004651"/>
    </source>
</evidence>
<protein>
    <submittedName>
        <fullName evidence="7">O-antigen translocase</fullName>
    </submittedName>
</protein>
<comment type="caution">
    <text evidence="7">The sequence shown here is derived from an EMBL/GenBank/DDBJ whole genome shotgun (WGS) entry which is preliminary data.</text>
</comment>
<feature type="transmembrane region" description="Helical" evidence="6">
    <location>
        <begin position="93"/>
        <end position="120"/>
    </location>
</feature>
<evidence type="ECO:0000313" key="7">
    <source>
        <dbReference type="EMBL" id="RAI71864.1"/>
    </source>
</evidence>
<feature type="transmembrane region" description="Helical" evidence="6">
    <location>
        <begin position="165"/>
        <end position="185"/>
    </location>
</feature>
<dbReference type="PANTHER" id="PTHR30250">
    <property type="entry name" value="PST FAMILY PREDICTED COLANIC ACID TRANSPORTER"/>
    <property type="match status" value="1"/>
</dbReference>
<dbReference type="InterPro" id="IPR044550">
    <property type="entry name" value="WzxE"/>
</dbReference>
<evidence type="ECO:0000256" key="3">
    <source>
        <dbReference type="ARBA" id="ARBA00022692"/>
    </source>
</evidence>
<feature type="transmembrane region" description="Helical" evidence="6">
    <location>
        <begin position="191"/>
        <end position="213"/>
    </location>
</feature>
<keyword evidence="5 6" id="KW-0472">Membrane</keyword>
<feature type="transmembrane region" description="Helical" evidence="6">
    <location>
        <begin position="351"/>
        <end position="373"/>
    </location>
</feature>
<evidence type="ECO:0000256" key="2">
    <source>
        <dbReference type="ARBA" id="ARBA00022475"/>
    </source>
</evidence>
<feature type="transmembrane region" description="Helical" evidence="6">
    <location>
        <begin position="21"/>
        <end position="49"/>
    </location>
</feature>
<reference evidence="7 8" key="1">
    <citation type="submission" date="2018-06" db="EMBL/GenBank/DDBJ databases">
        <authorList>
            <person name="Zhirakovskaya E."/>
        </authorList>
    </citation>
    <scope>NUCLEOTIDE SEQUENCE [LARGE SCALE GENOMIC DNA]</scope>
    <source>
        <strain evidence="7 8">LY3</strain>
    </source>
</reference>
<dbReference type="AlphaFoldDB" id="A0A327NCG1"/>
<organism evidence="7 8">
    <name type="scientific">Pseudomonas fluorescens</name>
    <dbReference type="NCBI Taxonomy" id="294"/>
    <lineage>
        <taxon>Bacteria</taxon>
        <taxon>Pseudomonadati</taxon>
        <taxon>Pseudomonadota</taxon>
        <taxon>Gammaproteobacteria</taxon>
        <taxon>Pseudomonadales</taxon>
        <taxon>Pseudomonadaceae</taxon>
        <taxon>Pseudomonas</taxon>
    </lineage>
</organism>
<feature type="transmembrane region" description="Helical" evidence="6">
    <location>
        <begin position="132"/>
        <end position="153"/>
    </location>
</feature>
<dbReference type="PANTHER" id="PTHR30250:SF30">
    <property type="entry name" value="LIPID III FLIPPASE"/>
    <property type="match status" value="1"/>
</dbReference>
<sequence>MQRLCPVTRNESSDTLQYRKAVSSAVLTTFAQASKIVVGFLILKLIALYLGPDGLGKLGHFMSLTSILALLAGGGISHGVIKYSAEYRKDKFSLYRLLSTASAFAFVFSALLALLFLLFSRPISIFILGDGNLAWVISSLSVFQLILAFNMLFSSVANGLADVKSFAFAQIIGNLLSLPFAWLLISKFGLSGAAIAIISILAMAAFPSLYLYLRSSLRFRFRRRKIDPTLLKKLSWFSLMLCVSAIAFPVVEIYIRQSLISNSGYTQAGIWQGLIRLSSAYLGFFSVFLASYFMPMISQTNNKKEIESLTLKFIVFVMIVFAVGGGVLYFWRDFFVPLLLSNEFEELNNFLIYQLIGDFFKASNYVIGFIAVARAATRVYIISEVFQAGLFVFLTFLIGRFIVGAEGVTIAYMISYIICFFFGVVVLKFWVRS</sequence>
<evidence type="ECO:0000313" key="8">
    <source>
        <dbReference type="Proteomes" id="UP000249493"/>
    </source>
</evidence>
<feature type="transmembrane region" description="Helical" evidence="6">
    <location>
        <begin position="61"/>
        <end position="81"/>
    </location>
</feature>
<feature type="transmembrane region" description="Helical" evidence="6">
    <location>
        <begin position="275"/>
        <end position="297"/>
    </location>
</feature>
<feature type="transmembrane region" description="Helical" evidence="6">
    <location>
        <begin position="234"/>
        <end position="255"/>
    </location>
</feature>